<name>A0A8E2EBP4_9PEZI</name>
<sequence length="112" mass="12490">YEARDIPLAPTSMLLARVTIGKVANGAQLAATLAAVPLVQDNRAWTSRIWVRNAIAPLEADRRGLGTRVANWKRFERISNAYVATKRQQRRYDGLGKWKAGTVPTCDLLEEN</sequence>
<dbReference type="AlphaFoldDB" id="A0A8E2EBP4"/>
<keyword evidence="2" id="KW-1185">Reference proteome</keyword>
<evidence type="ECO:0000313" key="2">
    <source>
        <dbReference type="Proteomes" id="UP000250266"/>
    </source>
</evidence>
<dbReference type="InterPro" id="IPR054208">
    <property type="entry name" value="DUF6914"/>
</dbReference>
<dbReference type="EMBL" id="KV744943">
    <property type="protein sequence ID" value="OCK80831.1"/>
    <property type="molecule type" value="Genomic_DNA"/>
</dbReference>
<accession>A0A8E2EBP4</accession>
<dbReference type="Proteomes" id="UP000250266">
    <property type="component" value="Unassembled WGS sequence"/>
</dbReference>
<proteinExistence type="predicted"/>
<gene>
    <name evidence="1" type="ORF">K432DRAFT_296845</name>
</gene>
<dbReference type="Pfam" id="PF21858">
    <property type="entry name" value="DUF6914"/>
    <property type="match status" value="1"/>
</dbReference>
<reference evidence="1 2" key="1">
    <citation type="journal article" date="2016" name="Nat. Commun.">
        <title>Ectomycorrhizal ecology is imprinted in the genome of the dominant symbiotic fungus Cenococcum geophilum.</title>
        <authorList>
            <consortium name="DOE Joint Genome Institute"/>
            <person name="Peter M."/>
            <person name="Kohler A."/>
            <person name="Ohm R.A."/>
            <person name="Kuo A."/>
            <person name="Krutzmann J."/>
            <person name="Morin E."/>
            <person name="Arend M."/>
            <person name="Barry K.W."/>
            <person name="Binder M."/>
            <person name="Choi C."/>
            <person name="Clum A."/>
            <person name="Copeland A."/>
            <person name="Grisel N."/>
            <person name="Haridas S."/>
            <person name="Kipfer T."/>
            <person name="LaButti K."/>
            <person name="Lindquist E."/>
            <person name="Lipzen A."/>
            <person name="Maire R."/>
            <person name="Meier B."/>
            <person name="Mihaltcheva S."/>
            <person name="Molinier V."/>
            <person name="Murat C."/>
            <person name="Poggeler S."/>
            <person name="Quandt C.A."/>
            <person name="Sperisen C."/>
            <person name="Tritt A."/>
            <person name="Tisserant E."/>
            <person name="Crous P.W."/>
            <person name="Henrissat B."/>
            <person name="Nehls U."/>
            <person name="Egli S."/>
            <person name="Spatafora J.W."/>
            <person name="Grigoriev I.V."/>
            <person name="Martin F.M."/>
        </authorList>
    </citation>
    <scope>NUCLEOTIDE SEQUENCE [LARGE SCALE GENOMIC DNA]</scope>
    <source>
        <strain evidence="1 2">CBS 459.81</strain>
    </source>
</reference>
<feature type="non-terminal residue" evidence="1">
    <location>
        <position position="1"/>
    </location>
</feature>
<protein>
    <submittedName>
        <fullName evidence="1">Uncharacterized protein</fullName>
    </submittedName>
</protein>
<dbReference type="OrthoDB" id="2679825at2759"/>
<evidence type="ECO:0000313" key="1">
    <source>
        <dbReference type="EMBL" id="OCK80831.1"/>
    </source>
</evidence>
<organism evidence="1 2">
    <name type="scientific">Lepidopterella palustris CBS 459.81</name>
    <dbReference type="NCBI Taxonomy" id="1314670"/>
    <lineage>
        <taxon>Eukaryota</taxon>
        <taxon>Fungi</taxon>
        <taxon>Dikarya</taxon>
        <taxon>Ascomycota</taxon>
        <taxon>Pezizomycotina</taxon>
        <taxon>Dothideomycetes</taxon>
        <taxon>Pleosporomycetidae</taxon>
        <taxon>Mytilinidiales</taxon>
        <taxon>Argynnaceae</taxon>
        <taxon>Lepidopterella</taxon>
    </lineage>
</organism>